<sequence>MCVSAAICEKVYRDTVWIDDSQIAFTVNRAYDRIKDMLMTDWEVWQKWKGYYSSQRWVCYYELLHWMTEDVGWEFAERMAVEFHRSYENDEIDEELFSLEERSNLYILAKDPGYVKRFYLGKVILDKRVYDCKNKVNDLEKVVAEKDRMMQAQRKSYEQRLAKKQAEHEKMCSRLEQQRLLELEQQKQKYESSVTFKAGRVIMFIPSGIKRLVFRMMKKE</sequence>
<dbReference type="EMBL" id="QRVK01000030">
    <property type="protein sequence ID" value="RGS39711.1"/>
    <property type="molecule type" value="Genomic_DNA"/>
</dbReference>
<proteinExistence type="predicted"/>
<evidence type="ECO:0000256" key="1">
    <source>
        <dbReference type="SAM" id="Coils"/>
    </source>
</evidence>
<evidence type="ECO:0000313" key="2">
    <source>
        <dbReference type="EMBL" id="RGS39711.1"/>
    </source>
</evidence>
<feature type="coiled-coil region" evidence="1">
    <location>
        <begin position="154"/>
        <end position="193"/>
    </location>
</feature>
<keyword evidence="1" id="KW-0175">Coiled coil</keyword>
<protein>
    <submittedName>
        <fullName evidence="2">Uncharacterized protein</fullName>
    </submittedName>
</protein>
<dbReference type="OrthoDB" id="9971154at2"/>
<organism evidence="2 3">
    <name type="scientific">Coprococcus eutactus</name>
    <dbReference type="NCBI Taxonomy" id="33043"/>
    <lineage>
        <taxon>Bacteria</taxon>
        <taxon>Bacillati</taxon>
        <taxon>Bacillota</taxon>
        <taxon>Clostridia</taxon>
        <taxon>Lachnospirales</taxon>
        <taxon>Lachnospiraceae</taxon>
        <taxon>Coprococcus</taxon>
    </lineage>
</organism>
<name>A0A3R5ZKL7_9FIRM</name>
<dbReference type="AlphaFoldDB" id="A0A3R5ZKL7"/>
<gene>
    <name evidence="2" type="ORF">DWX94_10650</name>
</gene>
<accession>A0A3R5ZKL7</accession>
<comment type="caution">
    <text evidence="2">The sequence shown here is derived from an EMBL/GenBank/DDBJ whole genome shotgun (WGS) entry which is preliminary data.</text>
</comment>
<reference evidence="2 3" key="1">
    <citation type="submission" date="2018-08" db="EMBL/GenBank/DDBJ databases">
        <title>A genome reference for cultivated species of the human gut microbiota.</title>
        <authorList>
            <person name="Zou Y."/>
            <person name="Xue W."/>
            <person name="Luo G."/>
        </authorList>
    </citation>
    <scope>NUCLEOTIDE SEQUENCE [LARGE SCALE GENOMIC DNA]</scope>
    <source>
        <strain evidence="2 3">AF22-21</strain>
    </source>
</reference>
<evidence type="ECO:0000313" key="3">
    <source>
        <dbReference type="Proteomes" id="UP000283295"/>
    </source>
</evidence>
<dbReference type="Proteomes" id="UP000283295">
    <property type="component" value="Unassembled WGS sequence"/>
</dbReference>